<evidence type="ECO:0000256" key="2">
    <source>
        <dbReference type="ARBA" id="ARBA00022598"/>
    </source>
</evidence>
<evidence type="ECO:0000313" key="9">
    <source>
        <dbReference type="Proteomes" id="UP000272025"/>
    </source>
</evidence>
<feature type="domain" description="AMP-dependent synthetase/ligase" evidence="7">
    <location>
        <begin position="116"/>
        <end position="526"/>
    </location>
</feature>
<dbReference type="GO" id="GO:0005811">
    <property type="term" value="C:lipid droplet"/>
    <property type="evidence" value="ECO:0007669"/>
    <property type="project" value="TreeGrafter"/>
</dbReference>
<dbReference type="STRING" id="1314773.A0A3N2PW65"/>
<feature type="region of interest" description="Disordered" evidence="6">
    <location>
        <begin position="1"/>
        <end position="51"/>
    </location>
</feature>
<gene>
    <name evidence="8" type="ORF">SODALDRAFT_333350</name>
</gene>
<proteinExistence type="inferred from homology"/>
<dbReference type="InterPro" id="IPR042099">
    <property type="entry name" value="ANL_N_sf"/>
</dbReference>
<protein>
    <submittedName>
        <fullName evidence="8">Long-chain-fatty-acid-CoA ligase</fullName>
    </submittedName>
</protein>
<dbReference type="PROSITE" id="PS00455">
    <property type="entry name" value="AMP_BINDING"/>
    <property type="match status" value="1"/>
</dbReference>
<name>A0A3N2PW65_SODAK</name>
<accession>A0A3N2PW65</accession>
<dbReference type="InterPro" id="IPR020845">
    <property type="entry name" value="AMP-binding_CS"/>
</dbReference>
<dbReference type="RefSeq" id="XP_028466534.1">
    <property type="nucleotide sequence ID" value="XM_028611950.1"/>
</dbReference>
<dbReference type="Proteomes" id="UP000272025">
    <property type="component" value="Unassembled WGS sequence"/>
</dbReference>
<keyword evidence="4" id="KW-0067">ATP-binding</keyword>
<dbReference type="GO" id="GO:0005524">
    <property type="term" value="F:ATP binding"/>
    <property type="evidence" value="ECO:0007669"/>
    <property type="project" value="UniProtKB-KW"/>
</dbReference>
<evidence type="ECO:0000256" key="4">
    <source>
        <dbReference type="ARBA" id="ARBA00022840"/>
    </source>
</evidence>
<dbReference type="OrthoDB" id="1700726at2759"/>
<comment type="similarity">
    <text evidence="1">Belongs to the ATP-dependent AMP-binding enzyme family.</text>
</comment>
<dbReference type="GO" id="GO:0005783">
    <property type="term" value="C:endoplasmic reticulum"/>
    <property type="evidence" value="ECO:0007669"/>
    <property type="project" value="TreeGrafter"/>
</dbReference>
<dbReference type="GO" id="GO:0035336">
    <property type="term" value="P:long-chain fatty-acyl-CoA metabolic process"/>
    <property type="evidence" value="ECO:0007669"/>
    <property type="project" value="TreeGrafter"/>
</dbReference>
<dbReference type="Pfam" id="PF00501">
    <property type="entry name" value="AMP-binding"/>
    <property type="match status" value="1"/>
</dbReference>
<evidence type="ECO:0000313" key="8">
    <source>
        <dbReference type="EMBL" id="ROT38728.1"/>
    </source>
</evidence>
<evidence type="ECO:0000256" key="1">
    <source>
        <dbReference type="ARBA" id="ARBA00006432"/>
    </source>
</evidence>
<dbReference type="EMBL" id="ML119055">
    <property type="protein sequence ID" value="ROT38728.1"/>
    <property type="molecule type" value="Genomic_DNA"/>
</dbReference>
<evidence type="ECO:0000256" key="6">
    <source>
        <dbReference type="SAM" id="MobiDB-lite"/>
    </source>
</evidence>
<comment type="catalytic activity">
    <reaction evidence="5">
        <text>a long-chain fatty acid + ATP + CoA = a long-chain fatty acyl-CoA + AMP + diphosphate</text>
        <dbReference type="Rhea" id="RHEA:15421"/>
        <dbReference type="ChEBI" id="CHEBI:30616"/>
        <dbReference type="ChEBI" id="CHEBI:33019"/>
        <dbReference type="ChEBI" id="CHEBI:57287"/>
        <dbReference type="ChEBI" id="CHEBI:57560"/>
        <dbReference type="ChEBI" id="CHEBI:83139"/>
        <dbReference type="ChEBI" id="CHEBI:456215"/>
        <dbReference type="EC" id="6.2.1.3"/>
    </reaction>
</comment>
<keyword evidence="2 8" id="KW-0436">Ligase</keyword>
<sequence length="704" mass="76395">MTGKQPHSEPQSKSNILPRMTVKPPFTVPYPDGPEPKGETLPRRRPGTVPDLYTKPGADITTVYELLRKSAAKFANSKCVGSRKLVDTHVETKMVKKMVNGEEQEVEKKWTYFQLSPYEYITYAQYEARTLQIGAGFRKLGLVAGDRVHVFAATSANWLATAHGATTQSMPIVTAYDTLGEEGLRYSMVATAAKAIFLDPHLIPTLINVLHDAKDVQIVVWNDQHQINEEHVSQLKTAHPNVIILSFEELRKLGEENPVDPVPPTPEDLCCIMYTSGSTGTPKGVPLKHRAVVAAIAGAGSVVAPPIVPGDGLLAFLPLAHILEFVFENAALCWGATLGYGNPKTLSDASVRNCLGDIREFKPSIMVGVPAVWESVKKGIITKVNASSPVVKAMFWNAMSLKSTLMASGLPGSGVLDSIVFKKLKDATGGRLKLCMSGGGPLAKETQHFISMAIAPMIIGYGLTETTAMGLLMSPHEWTNKSMGAMPASVELKLVDFPDAGYFSTNKPYPQGEVWIRGPSVLEEYYQNPEETKAAITEDGWFKTGDIGEIDHNGHFRLIDRKKNLVKTLNGEYIALEKLESVYRAAHVVANICVYADASKTKPIAIIVPAEPALVNLAKSIGVKGDSLDELVGNKQLNAAVLTELQNAGRQGGLSGIEIIEGVALCDDEWTPQNGLVTAAQKLQRKQILEKYKAQVDKAYGISS</sequence>
<dbReference type="AlphaFoldDB" id="A0A3N2PW65"/>
<dbReference type="Gene3D" id="3.40.50.12780">
    <property type="entry name" value="N-terminal domain of ligase-like"/>
    <property type="match status" value="1"/>
</dbReference>
<dbReference type="PANTHER" id="PTHR43272:SF83">
    <property type="entry name" value="ACYL-COA SYNTHETASE LONG-CHAIN, ISOFORM J"/>
    <property type="match status" value="1"/>
</dbReference>
<dbReference type="InterPro" id="IPR000873">
    <property type="entry name" value="AMP-dep_synth/lig_dom"/>
</dbReference>
<dbReference type="GeneID" id="39580428"/>
<dbReference type="GO" id="GO:0004467">
    <property type="term" value="F:long-chain fatty acid-CoA ligase activity"/>
    <property type="evidence" value="ECO:0007669"/>
    <property type="project" value="UniProtKB-EC"/>
</dbReference>
<dbReference type="SUPFAM" id="SSF56801">
    <property type="entry name" value="Acetyl-CoA synthetase-like"/>
    <property type="match status" value="1"/>
</dbReference>
<evidence type="ECO:0000256" key="3">
    <source>
        <dbReference type="ARBA" id="ARBA00022741"/>
    </source>
</evidence>
<evidence type="ECO:0000259" key="7">
    <source>
        <dbReference type="Pfam" id="PF00501"/>
    </source>
</evidence>
<dbReference type="GO" id="GO:0005886">
    <property type="term" value="C:plasma membrane"/>
    <property type="evidence" value="ECO:0007669"/>
    <property type="project" value="TreeGrafter"/>
</dbReference>
<reference evidence="8 9" key="1">
    <citation type="journal article" date="2018" name="Mol. Ecol.">
        <title>The obligate alkalophilic soda-lake fungus Sodiomyces alkalinus has shifted to a protein diet.</title>
        <authorList>
            <person name="Grum-Grzhimaylo A.A."/>
            <person name="Falkoski D.L."/>
            <person name="van den Heuvel J."/>
            <person name="Valero-Jimenez C.A."/>
            <person name="Min B."/>
            <person name="Choi I.G."/>
            <person name="Lipzen A."/>
            <person name="Daum C.G."/>
            <person name="Aanen D.K."/>
            <person name="Tsang A."/>
            <person name="Henrissat B."/>
            <person name="Bilanenko E.N."/>
            <person name="de Vries R.P."/>
            <person name="van Kan J.A.L."/>
            <person name="Grigoriev I.V."/>
            <person name="Debets A.J.M."/>
        </authorList>
    </citation>
    <scope>NUCLEOTIDE SEQUENCE [LARGE SCALE GENOMIC DNA]</scope>
    <source>
        <strain evidence="8 9">F11</strain>
    </source>
</reference>
<dbReference type="PANTHER" id="PTHR43272">
    <property type="entry name" value="LONG-CHAIN-FATTY-ACID--COA LIGASE"/>
    <property type="match status" value="1"/>
</dbReference>
<keyword evidence="9" id="KW-1185">Reference proteome</keyword>
<keyword evidence="3" id="KW-0547">Nucleotide-binding</keyword>
<evidence type="ECO:0000256" key="5">
    <source>
        <dbReference type="ARBA" id="ARBA00036813"/>
    </source>
</evidence>
<organism evidence="8 9">
    <name type="scientific">Sodiomyces alkalinus (strain CBS 110278 / VKM F-3762 / F11)</name>
    <name type="common">Alkaliphilic filamentous fungus</name>
    <dbReference type="NCBI Taxonomy" id="1314773"/>
    <lineage>
        <taxon>Eukaryota</taxon>
        <taxon>Fungi</taxon>
        <taxon>Dikarya</taxon>
        <taxon>Ascomycota</taxon>
        <taxon>Pezizomycotina</taxon>
        <taxon>Sordariomycetes</taxon>
        <taxon>Hypocreomycetidae</taxon>
        <taxon>Glomerellales</taxon>
        <taxon>Plectosphaerellaceae</taxon>
        <taxon>Sodiomyces</taxon>
    </lineage>
</organism>